<proteinExistence type="predicted"/>
<name>A0A0C2YN97_9AGAM</name>
<reference evidence="2 3" key="1">
    <citation type="submission" date="2014-04" db="EMBL/GenBank/DDBJ databases">
        <authorList>
            <consortium name="DOE Joint Genome Institute"/>
            <person name="Kuo A."/>
            <person name="Kohler A."/>
            <person name="Nagy L.G."/>
            <person name="Floudas D."/>
            <person name="Copeland A."/>
            <person name="Barry K.W."/>
            <person name="Cichocki N."/>
            <person name="Veneault-Fourrey C."/>
            <person name="LaButti K."/>
            <person name="Lindquist E.A."/>
            <person name="Lipzen A."/>
            <person name="Lundell T."/>
            <person name="Morin E."/>
            <person name="Murat C."/>
            <person name="Sun H."/>
            <person name="Tunlid A."/>
            <person name="Henrissat B."/>
            <person name="Grigoriev I.V."/>
            <person name="Hibbett D.S."/>
            <person name="Martin F."/>
            <person name="Nordberg H.P."/>
            <person name="Cantor M.N."/>
            <person name="Hua S.X."/>
        </authorList>
    </citation>
    <scope>NUCLEOTIDE SEQUENCE [LARGE SCALE GENOMIC DNA]</scope>
    <source>
        <strain evidence="2 3">Foug A</strain>
    </source>
</reference>
<dbReference type="InParanoid" id="A0A0C2YN97"/>
<dbReference type="STRING" id="1036808.A0A0C2YN97"/>
<organism evidence="2 3">
    <name type="scientific">Scleroderma citrinum Foug A</name>
    <dbReference type="NCBI Taxonomy" id="1036808"/>
    <lineage>
        <taxon>Eukaryota</taxon>
        <taxon>Fungi</taxon>
        <taxon>Dikarya</taxon>
        <taxon>Basidiomycota</taxon>
        <taxon>Agaricomycotina</taxon>
        <taxon>Agaricomycetes</taxon>
        <taxon>Agaricomycetidae</taxon>
        <taxon>Boletales</taxon>
        <taxon>Sclerodermatineae</taxon>
        <taxon>Sclerodermataceae</taxon>
        <taxon>Scleroderma</taxon>
    </lineage>
</organism>
<keyword evidence="3" id="KW-1185">Reference proteome</keyword>
<gene>
    <name evidence="2" type="ORF">SCLCIDRAFT_1224734</name>
</gene>
<evidence type="ECO:0008006" key="4">
    <source>
        <dbReference type="Google" id="ProtNLM"/>
    </source>
</evidence>
<sequence>MAAALHLHFRNIVSNATCLSQFSWMENQEQKDPCLLVAYVIAACVGNSWTQPALPAGYKYDAPDNSTATSCYCSWSCYNLMMACTWCQNPNANELSSWNSFSEYCPSSYTNEYFPSGLTLLGNQTIPYWASIDPTQWTSGIFNEAQALQYSGEGKPDLDPGASSGSKSSDLGPIVGGTVGGAALVIILAIGIYFFCKRRRYNRLATAPRAGPQSDHSMSFLHPGTGSSPAPMSYFTGAYSSSVPATGNGSQSIFTSFSATPPPHTDAASYYNARGPRPPAIPML</sequence>
<protein>
    <recommendedName>
        <fullName evidence="4">Transmembrane protein</fullName>
    </recommendedName>
</protein>
<evidence type="ECO:0000313" key="3">
    <source>
        <dbReference type="Proteomes" id="UP000053989"/>
    </source>
</evidence>
<keyword evidence="1" id="KW-0812">Transmembrane</keyword>
<dbReference type="HOGENOM" id="CLU_053888_2_0_1"/>
<dbReference type="AlphaFoldDB" id="A0A0C2YN97"/>
<accession>A0A0C2YN97</accession>
<evidence type="ECO:0000256" key="1">
    <source>
        <dbReference type="SAM" id="Phobius"/>
    </source>
</evidence>
<dbReference type="EMBL" id="KN822275">
    <property type="protein sequence ID" value="KIM51208.1"/>
    <property type="molecule type" value="Genomic_DNA"/>
</dbReference>
<evidence type="ECO:0000313" key="2">
    <source>
        <dbReference type="EMBL" id="KIM51208.1"/>
    </source>
</evidence>
<keyword evidence="1" id="KW-0472">Membrane</keyword>
<dbReference type="Proteomes" id="UP000053989">
    <property type="component" value="Unassembled WGS sequence"/>
</dbReference>
<reference evidence="3" key="2">
    <citation type="submission" date="2015-01" db="EMBL/GenBank/DDBJ databases">
        <title>Evolutionary Origins and Diversification of the Mycorrhizal Mutualists.</title>
        <authorList>
            <consortium name="DOE Joint Genome Institute"/>
            <consortium name="Mycorrhizal Genomics Consortium"/>
            <person name="Kohler A."/>
            <person name="Kuo A."/>
            <person name="Nagy L.G."/>
            <person name="Floudas D."/>
            <person name="Copeland A."/>
            <person name="Barry K.W."/>
            <person name="Cichocki N."/>
            <person name="Veneault-Fourrey C."/>
            <person name="LaButti K."/>
            <person name="Lindquist E.A."/>
            <person name="Lipzen A."/>
            <person name="Lundell T."/>
            <person name="Morin E."/>
            <person name="Murat C."/>
            <person name="Riley R."/>
            <person name="Ohm R."/>
            <person name="Sun H."/>
            <person name="Tunlid A."/>
            <person name="Henrissat B."/>
            <person name="Grigoriev I.V."/>
            <person name="Hibbett D.S."/>
            <person name="Martin F."/>
        </authorList>
    </citation>
    <scope>NUCLEOTIDE SEQUENCE [LARGE SCALE GENOMIC DNA]</scope>
    <source>
        <strain evidence="3">Foug A</strain>
    </source>
</reference>
<feature type="transmembrane region" description="Helical" evidence="1">
    <location>
        <begin position="174"/>
        <end position="196"/>
    </location>
</feature>
<keyword evidence="1" id="KW-1133">Transmembrane helix</keyword>
<dbReference type="OrthoDB" id="2796893at2759"/>